<evidence type="ECO:0000256" key="3">
    <source>
        <dbReference type="ARBA" id="ARBA00004153"/>
    </source>
</evidence>
<dbReference type="FunFam" id="1.20.1280.260:FF:000001">
    <property type="entry name" value="Envelope glycoprotein"/>
    <property type="match status" value="1"/>
</dbReference>
<evidence type="ECO:0000256" key="49">
    <source>
        <dbReference type="ARBA" id="ARBA00023296"/>
    </source>
</evidence>
<feature type="binding site" evidence="59">
    <location>
        <position position="3257"/>
    </location>
    <ligand>
        <name>Zn(2+)</name>
        <dbReference type="ChEBI" id="CHEBI:29105"/>
        <label>2</label>
    </ligand>
</feature>
<evidence type="ECO:0000256" key="59">
    <source>
        <dbReference type="PIRSR" id="PIRSR003817-4"/>
    </source>
</evidence>
<feature type="binding site" evidence="57">
    <location>
        <position position="2629"/>
    </location>
    <ligand>
        <name>S-adenosyl-L-methionine</name>
        <dbReference type="ChEBI" id="CHEBI:59789"/>
    </ligand>
</feature>
<evidence type="ECO:0000256" key="19">
    <source>
        <dbReference type="ARBA" id="ARBA00022632"/>
    </source>
</evidence>
<evidence type="ECO:0000256" key="41">
    <source>
        <dbReference type="ARBA" id="ARBA00023042"/>
    </source>
</evidence>
<dbReference type="GO" id="GO:0039654">
    <property type="term" value="P:fusion of virus membrane with host endosome membrane"/>
    <property type="evidence" value="ECO:0007669"/>
    <property type="project" value="UniProtKB-KW"/>
</dbReference>
<dbReference type="CDD" id="cd12149">
    <property type="entry name" value="Flavi_E_C"/>
    <property type="match status" value="1"/>
</dbReference>
<evidence type="ECO:0000256" key="26">
    <source>
        <dbReference type="ARBA" id="ARBA00022723"/>
    </source>
</evidence>
<keyword evidence="25" id="KW-0548">Nucleotidyltransferase</keyword>
<dbReference type="InterPro" id="IPR027417">
    <property type="entry name" value="P-loop_NTPase"/>
</dbReference>
<evidence type="ECO:0000256" key="18">
    <source>
        <dbReference type="ARBA" id="ARBA00022603"/>
    </source>
</evidence>
<dbReference type="FunFam" id="3.30.70.2840:FF:000002">
    <property type="entry name" value="Genome polyprotein"/>
    <property type="match status" value="1"/>
</dbReference>
<evidence type="ECO:0000256" key="28">
    <source>
        <dbReference type="ARBA" id="ARBA00022801"/>
    </source>
</evidence>
<keyword evidence="40 61" id="KW-1133">Transmembrane helix</keyword>
<dbReference type="Pfam" id="PF07652">
    <property type="entry name" value="Flavi_DEAD"/>
    <property type="match status" value="1"/>
</dbReference>
<dbReference type="GO" id="GO:0005198">
    <property type="term" value="F:structural molecule activity"/>
    <property type="evidence" value="ECO:0007669"/>
    <property type="project" value="InterPro"/>
</dbReference>
<dbReference type="PIRSF" id="PIRSF003817">
    <property type="entry name" value="Gen_Poly_FLV"/>
    <property type="match status" value="1"/>
</dbReference>
<evidence type="ECO:0000256" key="56">
    <source>
        <dbReference type="PIRSR" id="PIRSR003817-1"/>
    </source>
</evidence>
<comment type="catalytic activity">
    <reaction evidence="55">
        <text>ATP + H2O = ADP + phosphate + H(+)</text>
        <dbReference type="Rhea" id="RHEA:13065"/>
        <dbReference type="ChEBI" id="CHEBI:15377"/>
        <dbReference type="ChEBI" id="CHEBI:15378"/>
        <dbReference type="ChEBI" id="CHEBI:30616"/>
        <dbReference type="ChEBI" id="CHEBI:43474"/>
        <dbReference type="ChEBI" id="CHEBI:456216"/>
        <dbReference type="EC" id="3.6.4.13"/>
    </reaction>
</comment>
<dbReference type="SUPFAM" id="SSF53335">
    <property type="entry name" value="S-adenosyl-L-methionine-dependent methyltransferases"/>
    <property type="match status" value="1"/>
</dbReference>
<dbReference type="Gene3D" id="1.10.10.930">
    <property type="match status" value="1"/>
</dbReference>
<dbReference type="Gene3D" id="2.60.40.350">
    <property type="match status" value="1"/>
</dbReference>
<dbReference type="PROSITE" id="PS50507">
    <property type="entry name" value="RDRP_SSRNA_POS"/>
    <property type="match status" value="1"/>
</dbReference>
<dbReference type="CDD" id="cd23204">
    <property type="entry name" value="Flavivirus_RdRp"/>
    <property type="match status" value="1"/>
</dbReference>
<feature type="binding site" evidence="57">
    <location>
        <position position="2610"/>
    </location>
    <ligand>
        <name>S-adenosyl-L-methionine</name>
        <dbReference type="ChEBI" id="CHEBI:59789"/>
    </ligand>
</feature>
<feature type="binding site" evidence="59">
    <location>
        <position position="3376"/>
    </location>
    <ligand>
        <name>Zn(2+)</name>
        <dbReference type="ChEBI" id="CHEBI:29105"/>
        <label>2</label>
    </ligand>
</feature>
<dbReference type="InterPro" id="IPR013755">
    <property type="entry name" value="Flav_gly_cen_dom_subdom1"/>
</dbReference>
<keyword evidence="39" id="KW-0693">Viral RNA replication</keyword>
<evidence type="ECO:0000256" key="61">
    <source>
        <dbReference type="SAM" id="Phobius"/>
    </source>
</evidence>
<keyword evidence="22" id="KW-0808">Transferase</keyword>
<comment type="function">
    <text evidence="53">Inhibits RNA silencing by interfering with host Dicer.</text>
</comment>
<feature type="transmembrane region" description="Helical" evidence="61">
    <location>
        <begin position="2171"/>
        <end position="2190"/>
    </location>
</feature>
<dbReference type="GO" id="GO:0039694">
    <property type="term" value="P:viral RNA genome replication"/>
    <property type="evidence" value="ECO:0007669"/>
    <property type="project" value="InterPro"/>
</dbReference>
<keyword evidence="34" id="KW-0067">ATP-binding</keyword>
<dbReference type="PROSITE" id="PS51194">
    <property type="entry name" value="HELICASE_CTER"/>
    <property type="match status" value="1"/>
</dbReference>
<comment type="catalytic activity">
    <reaction evidence="54">
        <text>a ribonucleoside 5'-triphosphate + H2O = a ribonucleoside 5'-diphosphate + phosphate + H(+)</text>
        <dbReference type="Rhea" id="RHEA:23680"/>
        <dbReference type="ChEBI" id="CHEBI:15377"/>
        <dbReference type="ChEBI" id="CHEBI:15378"/>
        <dbReference type="ChEBI" id="CHEBI:43474"/>
        <dbReference type="ChEBI" id="CHEBI:57930"/>
        <dbReference type="ChEBI" id="CHEBI:61557"/>
        <dbReference type="EC" id="3.6.1.15"/>
    </reaction>
</comment>
<dbReference type="InterPro" id="IPR001157">
    <property type="entry name" value="Flavi_NS1"/>
</dbReference>
<evidence type="ECO:0000256" key="6">
    <source>
        <dbReference type="ARBA" id="ARBA00004461"/>
    </source>
</evidence>
<dbReference type="GO" id="GO:0005576">
    <property type="term" value="C:extracellular region"/>
    <property type="evidence" value="ECO:0007669"/>
    <property type="project" value="UniProtKB-SubCell"/>
</dbReference>
<keyword evidence="23" id="KW-0949">S-adenosyl-L-methionine</keyword>
<keyword evidence="12" id="KW-0964">Secreted</keyword>
<feature type="transmembrane region" description="Helical" evidence="61">
    <location>
        <begin position="2197"/>
        <end position="2214"/>
    </location>
</feature>
<evidence type="ECO:0000256" key="8">
    <source>
        <dbReference type="ARBA" id="ARBA00020107"/>
    </source>
</evidence>
<name>A0A4D6PH01_9FLAV</name>
<feature type="disulfide bond" evidence="58">
    <location>
        <begin position="362"/>
        <end position="393"/>
    </location>
</feature>
<dbReference type="InterPro" id="IPR026470">
    <property type="entry name" value="Flavi_E_Stem/Anchor_dom"/>
</dbReference>
<feature type="transmembrane region" description="Helical" evidence="61">
    <location>
        <begin position="1266"/>
        <end position="1283"/>
    </location>
</feature>
<feature type="disulfide bond" evidence="58">
    <location>
        <begin position="593"/>
        <end position="624"/>
    </location>
</feature>
<evidence type="ECO:0000256" key="14">
    <source>
        <dbReference type="ARBA" id="ARBA00022561"/>
    </source>
</evidence>
<dbReference type="InterPro" id="IPR000208">
    <property type="entry name" value="Flavi_RdRp_fingers/palm"/>
</dbReference>
<dbReference type="Gene3D" id="3.30.67.10">
    <property type="entry name" value="Viral Envelope Glycoprotein, domain 2"/>
    <property type="match status" value="1"/>
</dbReference>
<feature type="active site" description="Charge relay system; for serine protease NS3 activity" evidence="56">
    <location>
        <position position="1634"/>
    </location>
</feature>
<keyword evidence="31" id="KW-0720">Serine protease</keyword>
<evidence type="ECO:0000256" key="33">
    <source>
        <dbReference type="ARBA" id="ARBA00022833"/>
    </source>
</evidence>
<evidence type="ECO:0000256" key="29">
    <source>
        <dbReference type="ARBA" id="ARBA00022804"/>
    </source>
</evidence>
<dbReference type="InterPro" id="IPR009003">
    <property type="entry name" value="Peptidase_S1_PA"/>
</dbReference>
<dbReference type="Pfam" id="PF01002">
    <property type="entry name" value="Flavi_NS2B"/>
    <property type="match status" value="1"/>
</dbReference>
<evidence type="ECO:0000256" key="4">
    <source>
        <dbReference type="ARBA" id="ARBA00004385"/>
    </source>
</evidence>
<dbReference type="GO" id="GO:0003724">
    <property type="term" value="F:RNA helicase activity"/>
    <property type="evidence" value="ECO:0007669"/>
    <property type="project" value="UniProtKB-EC"/>
</dbReference>
<dbReference type="EMBL" id="MH899073">
    <property type="protein sequence ID" value="QCF29626.1"/>
    <property type="molecule type" value="Genomic_RNA"/>
</dbReference>
<dbReference type="Pfam" id="PF00949">
    <property type="entry name" value="Peptidase_S7"/>
    <property type="match status" value="1"/>
</dbReference>
<dbReference type="Pfam" id="PF01004">
    <property type="entry name" value="Flavi_M"/>
    <property type="match status" value="1"/>
</dbReference>
<evidence type="ECO:0000256" key="46">
    <source>
        <dbReference type="ARBA" id="ARBA00023200"/>
    </source>
</evidence>
<evidence type="ECO:0000259" key="63">
    <source>
        <dbReference type="PROSITE" id="PS51192"/>
    </source>
</evidence>
<keyword evidence="41" id="KW-0506">mRNA capping</keyword>
<dbReference type="InterPro" id="IPR013756">
    <property type="entry name" value="GlyE_cen_dom_subdom2"/>
</dbReference>
<keyword evidence="11" id="KW-1170">Fusion of virus membrane with host endosomal membrane</keyword>
<evidence type="ECO:0000256" key="48">
    <source>
        <dbReference type="ARBA" id="ARBA00023280"/>
    </source>
</evidence>
<feature type="active site" description="Charge relay system; for serine protease NS3 activity" evidence="56">
    <location>
        <position position="1574"/>
    </location>
</feature>
<keyword evidence="10" id="KW-1168">Fusion of virus membrane with host membrane</keyword>
<evidence type="ECO:0000256" key="31">
    <source>
        <dbReference type="ARBA" id="ARBA00022825"/>
    </source>
</evidence>
<keyword evidence="18" id="KW-0489">Methyltransferase</keyword>
<comment type="function">
    <text evidence="52">May play a role in virus budding. Exerts cytotoxic effects by activating a mitochondrial apoptotic pathway through M ectodomain. May display a viroporin activity.</text>
</comment>
<dbReference type="FunFam" id="3.40.50.300:FF:000763">
    <property type="entry name" value="Genome polyprotein"/>
    <property type="match status" value="1"/>
</dbReference>
<evidence type="ECO:0000259" key="65">
    <source>
        <dbReference type="PROSITE" id="PS51527"/>
    </source>
</evidence>
<dbReference type="SUPFAM" id="SSF56983">
    <property type="entry name" value="Viral glycoprotein, central and dimerisation domains"/>
    <property type="match status" value="1"/>
</dbReference>
<feature type="transmembrane region" description="Helical" evidence="61">
    <location>
        <begin position="1470"/>
        <end position="1493"/>
    </location>
</feature>
<dbReference type="GO" id="GO:0017111">
    <property type="term" value="F:ribonucleoside triphosphate phosphatase activity"/>
    <property type="evidence" value="ECO:0007669"/>
    <property type="project" value="UniProtKB-EC"/>
</dbReference>
<keyword evidence="16" id="KW-0945">Host-virus interaction</keyword>
<proteinExistence type="predicted"/>
<dbReference type="PROSITE" id="PS51528">
    <property type="entry name" value="FLAVIVIRUS_NS3PRO"/>
    <property type="match status" value="1"/>
</dbReference>
<accession>A0A4D6PH01</accession>
<feature type="transmembrane region" description="Helical" evidence="61">
    <location>
        <begin position="2336"/>
        <end position="2359"/>
    </location>
</feature>
<feature type="disulfide bond" evidence="58">
    <location>
        <begin position="380"/>
        <end position="409"/>
    </location>
</feature>
<feature type="binding site" evidence="59">
    <location>
        <position position="3241"/>
    </location>
    <ligand>
        <name>Zn(2+)</name>
        <dbReference type="ChEBI" id="CHEBI:29105"/>
        <label>2</label>
    </ligand>
</feature>
<feature type="binding site" evidence="57">
    <location>
        <position position="2628"/>
    </location>
    <ligand>
        <name>S-adenosyl-L-methionine</name>
        <dbReference type="ChEBI" id="CHEBI:59789"/>
    </ligand>
</feature>
<protein>
    <recommendedName>
        <fullName evidence="8">Genome polyprotein</fullName>
    </recommendedName>
</protein>
<dbReference type="PROSITE" id="PS51591">
    <property type="entry name" value="RNA_CAP01_NS5_MT"/>
    <property type="match status" value="1"/>
</dbReference>
<dbReference type="Pfam" id="PF01349">
    <property type="entry name" value="Flavi_NS4B"/>
    <property type="match status" value="1"/>
</dbReference>
<keyword evidence="29" id="KW-1161">Viral attachment to host cell</keyword>
<dbReference type="CDD" id="cd20761">
    <property type="entry name" value="capping_2-OMTase_Flaviviridae"/>
    <property type="match status" value="1"/>
</dbReference>
<evidence type="ECO:0000256" key="1">
    <source>
        <dbReference type="ARBA" id="ARBA00003504"/>
    </source>
</evidence>
<dbReference type="InterPro" id="IPR036253">
    <property type="entry name" value="Glycoprot_cen/dimer_sf"/>
</dbReference>
<keyword evidence="20" id="KW-0507">mRNA processing</keyword>
<evidence type="ECO:0000256" key="54">
    <source>
        <dbReference type="ARBA" id="ARBA00047631"/>
    </source>
</evidence>
<evidence type="ECO:0000256" key="30">
    <source>
        <dbReference type="ARBA" id="ARBA00022806"/>
    </source>
</evidence>
<evidence type="ECO:0000256" key="16">
    <source>
        <dbReference type="ARBA" id="ARBA00022581"/>
    </source>
</evidence>
<dbReference type="SMART" id="SM00487">
    <property type="entry name" value="DEXDc"/>
    <property type="match status" value="1"/>
</dbReference>
<evidence type="ECO:0000256" key="10">
    <source>
        <dbReference type="ARBA" id="ARBA00022506"/>
    </source>
</evidence>
<dbReference type="Pfam" id="PF01350">
    <property type="entry name" value="Flavi_NS4A"/>
    <property type="match status" value="1"/>
</dbReference>
<feature type="transmembrane region" description="Helical" evidence="61">
    <location>
        <begin position="2308"/>
        <end position="2324"/>
    </location>
</feature>
<dbReference type="SUPFAM" id="SSF101257">
    <property type="entry name" value="Flavivirus capsid protein C"/>
    <property type="match status" value="1"/>
</dbReference>
<evidence type="ECO:0000256" key="55">
    <source>
        <dbReference type="ARBA" id="ARBA00047984"/>
    </source>
</evidence>
<feature type="transmembrane region" description="Helical" evidence="61">
    <location>
        <begin position="1396"/>
        <end position="1414"/>
    </location>
</feature>
<evidence type="ECO:0000256" key="20">
    <source>
        <dbReference type="ARBA" id="ARBA00022664"/>
    </source>
</evidence>
<evidence type="ECO:0000256" key="52">
    <source>
        <dbReference type="ARBA" id="ARBA00035609"/>
    </source>
</evidence>
<dbReference type="Pfam" id="PF01005">
    <property type="entry name" value="Flavi_NS2A"/>
    <property type="match status" value="1"/>
</dbReference>
<evidence type="ECO:0000256" key="25">
    <source>
        <dbReference type="ARBA" id="ARBA00022695"/>
    </source>
</evidence>
<keyword evidence="9" id="KW-0696">RNA-directed RNA polymerase</keyword>
<feature type="transmembrane region" description="Helical" evidence="61">
    <location>
        <begin position="2249"/>
        <end position="2266"/>
    </location>
</feature>
<dbReference type="GO" id="GO:0046983">
    <property type="term" value="F:protein dimerization activity"/>
    <property type="evidence" value="ECO:0007669"/>
    <property type="project" value="InterPro"/>
</dbReference>
<comment type="catalytic activity">
    <reaction evidence="51">
        <text>Selective hydrolysis of -Xaa-Xaa-|-Yaa- bonds in which each of the Xaa can be either Arg or Lys and Yaa can be either Ser or Ala.</text>
        <dbReference type="EC" id="3.4.21.91"/>
    </reaction>
</comment>
<dbReference type="GO" id="GO:0003968">
    <property type="term" value="F:RNA-directed RNA polymerase activity"/>
    <property type="evidence" value="ECO:0007669"/>
    <property type="project" value="UniProtKB-KW"/>
</dbReference>
<dbReference type="InterPro" id="IPR000487">
    <property type="entry name" value="Flavi_NS2B"/>
</dbReference>
<dbReference type="Pfam" id="PF01003">
    <property type="entry name" value="Flavi_capsid"/>
    <property type="match status" value="1"/>
</dbReference>
<dbReference type="CDD" id="cd18806">
    <property type="entry name" value="SF2_C_viral"/>
    <property type="match status" value="1"/>
</dbReference>
<keyword evidence="35" id="KW-0946">Virion</keyword>
<comment type="subcellular location">
    <subcellularLocation>
        <location evidence="5">Host cytoplasm</location>
        <location evidence="5">Host perinuclear region</location>
    </subcellularLocation>
    <subcellularLocation>
        <location evidence="3">Host endoplasmic reticulum membrane</location>
        <topology evidence="3">Multi-pass membrane protein</topology>
    </subcellularLocation>
    <subcellularLocation>
        <location evidence="6">Host endoplasmic reticulum membrane</location>
        <topology evidence="6">Peripheral membrane protein</topology>
        <orientation evidence="6">Cytoplasmic side</orientation>
    </subcellularLocation>
    <subcellularLocation>
        <location evidence="50">Host endoplasmic reticulum membrane</location>
        <topology evidence="50">Peripheral membrane protein</topology>
        <orientation evidence="50">Lumenal side</orientation>
    </subcellularLocation>
    <subcellularLocation>
        <location evidence="2">Host nucleus</location>
    </subcellularLocation>
    <subcellularLocation>
        <location evidence="7">Secreted</location>
    </subcellularLocation>
    <subcellularLocation>
        <location evidence="4">Virion membrane</location>
        <topology evidence="4">Multi-pass membrane protein</topology>
    </subcellularLocation>
</comment>
<dbReference type="GO" id="GO:0039502">
    <property type="term" value="P:symbiont-mediated suppression of host type I interferon-mediated signaling pathway"/>
    <property type="evidence" value="ECO:0007669"/>
    <property type="project" value="UniProtKB-KW"/>
</dbReference>
<dbReference type="GO" id="GO:0004252">
    <property type="term" value="F:serine-type endopeptidase activity"/>
    <property type="evidence" value="ECO:0007669"/>
    <property type="project" value="InterPro"/>
</dbReference>
<dbReference type="GO" id="GO:0003725">
    <property type="term" value="F:double-stranded RNA binding"/>
    <property type="evidence" value="ECO:0007669"/>
    <property type="project" value="InterPro"/>
</dbReference>
<keyword evidence="48" id="KW-0899">Viral immunoevasion</keyword>
<evidence type="ECO:0000256" key="57">
    <source>
        <dbReference type="PIRSR" id="PIRSR003817-2"/>
    </source>
</evidence>
<keyword evidence="46" id="KW-1035">Host cytoplasm</keyword>
<dbReference type="InterPro" id="IPR002535">
    <property type="entry name" value="Flavi_propep"/>
</dbReference>
<evidence type="ECO:0000259" key="66">
    <source>
        <dbReference type="PROSITE" id="PS51528"/>
    </source>
</evidence>
<feature type="transmembrane region" description="Helical" evidence="61">
    <location>
        <begin position="1336"/>
        <end position="1361"/>
    </location>
</feature>
<evidence type="ECO:0000256" key="9">
    <source>
        <dbReference type="ARBA" id="ARBA00022484"/>
    </source>
</evidence>
<evidence type="ECO:0000256" key="21">
    <source>
        <dbReference type="ARBA" id="ARBA00022670"/>
    </source>
</evidence>
<dbReference type="InterPro" id="IPR002877">
    <property type="entry name" value="RNA_MeTrfase_FtsJ_dom"/>
</dbReference>
<keyword evidence="13" id="KW-0597">Phosphoprotein</keyword>
<dbReference type="Pfam" id="PF20483">
    <property type="entry name" value="Flavi_NS5_thumb"/>
    <property type="match status" value="1"/>
</dbReference>
<keyword evidence="44" id="KW-0325">Glycoprotein</keyword>
<evidence type="ECO:0000256" key="45">
    <source>
        <dbReference type="ARBA" id="ARBA00023184"/>
    </source>
</evidence>
<sequence length="3430" mass="380446">MSKKPGKPGRNRVVNMLKRGVSRVNPLTGLKRILGSLLDGRGPVRFILAILTFFRFTALQPTEALKRRWRAVDKRTALKHLNGFKRDLGSMLDTINRRPSKKRGGTRSLLGLAALIGLASSLQLSTYQGKVLMSINKTDAQSAINIPSANGANTCIVRALDVGVMCKDDITYLCPVLSAGNDPEDIDCWCDVEEVWVHYGRCTRMGHSRRSRRSISVQHHGDSTLATKNTPWLDTVKTTKYLTKVENWVLRNPGYALVALAIGWMLGSNNTQRVVFVIMLMLIAPAYSFNCLGTSNRDFVEGASGATWIDLVLEGGSCVTVMAPEKPTLDFKVMKMDATELATVREYCYEATLDTLSTVARCPTTGEAHNTKRSDPTFVCKRDVVDRGWGNGCGLFGKGSIDTCAKFTCKNKATGKTILRENIKYEVAIFVHGSTDSTSHGNYFEQIGQNQAARFTISPQAPSYTANMGEYGTVTIDCEARSGINTEDYYVFTVKEKSWLVNRDWFHDLNLPWTSPATTDWRNRETLVEFEEPHATKQTVVALGSQEGALHTALAGAIPATVSSSTLTLQSGHLKCRAKLDKVKIKGTTYGMCDSAFTFSKNPADTGHGTVIVELQYTGSNGPCRVPISVTANLMDLTPVGRLVTVNPFISTGGANNKVMIEVEPPFGDSYIVVGRGTSQINYHWHKEGSSIGKALATTWKGAQRLAVLGDTAWDFGSIGGVFNSIGKAIHQVFGGAFRTLFGGMSWITQGLLGALLLWMGLQARDRSISLTLLAVGGILIFLATSVQADSGCAIDLQRRELKCGGGIFVYNDVEKWKSDYKYFPLTPTGLARVVQEAHANGICGIRSTSRLEHLMWENIQRELNAIFEDNEVDLSVVVQEDPKYYKRAPRRLKKLEDELEYGWKKWGKTLFMEPKLGNNTFVVDGPETKECPTASRAWNSFKVEDFGFGMVFTRLWLTIREENTTECDSAIIGTAIKGDRAVHSDLSYWIESKKNETWQLERAVMGEVKSCTWPETHTLWGDGVVESEMIIPVTLGGPKSHHNKRKGYHTQMKGPWSEGEITLDFDYCPGTTVTVTEHCGNRGASLRTTTASGKLVTDWCCRSCSLPPLRYTTKDGCWYGMEIRPVKEEEAKLVKSRVTAGVAGGMEPFQLGLLVAFIATQEVLKRRWTGKLTLASLAVCLALLIVGNITYMDLVRYLVLVGTAFAEMNTGGDVIHLALVAVFKVQPAFLAGLFLRMQWSNQENILMVIGAAFLQMAANDLKLEVLPILNAMSIAWMLIRAMKEGKVAMFALPILCALIPGMRVAGLDVIRCLLLIIGIVTLLNERRESVAKKKGGYLLAAALCQVGLCSPLIMMGGLILAHPNGKRSWPAGEVLTGVGLMCALAGGLLEFEETSMVVPFAIAGLMYITYTVSGKATEMWIEKAADITWEQNAEITGTSPRLDVDLDSHGNFKLLNDPGAPVHLFALRFVLLGLSARFYWFIPFGVLGFWLLGKHSKRGGALWDVPSPKVYPKCETKPGIYRIMTRGILGTFQAGVGVMHEGVFHTMWHATEGAVLRNGEGRLDPYAGDVRNDLISYGGPWKLSATWDGTEEVQMIAVAPGKPAINVQTTPGVFKTPFGTIGAVTLDFPKGTSGSPIINKKGEIIGLYGNGVLIGQGEYVSGIIQGERTEEPIPDAYNEEMLRKRKLTVLELHPGAGKTRKVLPQIIRDCIQKRLRTAVLAPTRVVACEIAEALKGMPIRYLTSAVRNEHQGNEIVDVMCHATLTQKLLTPTRVPNYQVYIMDEAHFIDPASIAARGYISTKVELGEAAAIFMTATPPGTNDPFPDSNSPILDVEAQVPDKAWSTGYEWITNFTGRTVWFVPSVKSGNEIAICLQKAGKRVIQLNRKSFDTEYPKTKNNEWDFVVTTDISEMGANFGAHRVIDSRKCVKPVILEDDDRVILNGPMAITSASAAQRRGRIGRNPSQIGDEYHYGGATNEDDHDLANWTEAKILLDNIYLPNGLVAQMYQPERDKVFTMDGEFRLRGEERKNFVELMRNGDLPVWLAYKVASNGHSYQDRSWCFTGQTNNTILEDNNEVEVFTKTGDRKILRPKWMDARVCCDYQALKSFKEFAAGKRSALGMMEVMGRMPNHFWEKTVAAADTLYLLGTSEANSRAHKEALAELPDSLETLLLIGMLCVMSMGTFIFLMNRKGVGKMGLGAFVITLATALLWAAEMPGTQIAGVLLIVFLLMIVLIPEPEKQRSQTDNQLAVFLICIMTLMGVVTANEMGLLEKTKSDIAKLFGSQPESVGFAARTTSWDISLDIKPATAWALYAAATMVMTPLTKHLIMTQYVNFSLTAIASQAGVLLGLTNGMPFISMDLSVPLLVLGCWNQMTLPSLAAAVMLLAVHYAFMIPGWQAEAMRAAQRRTAAGIMKNAVVDGIVATDIPDLSPATPMTEKKMGQILLIAAAVLAVLVRPGICSIKEFGVLGSAALVTLIEGTAGVVWNCTTAVGLCNLMRGGWLAGMSITWTIYKNVDKPKGKRGGGKGATLGEIWKSRLNQLTRAEFMAYRKDGIVEVDRAPARKARREGRLTGGHPVSRGSAKLRWITERGFVKPMGKVVDLGCGRGGWSYYCATLKHVQEVKGFTKGGPGHEEPQLMQSYGWNLVHMKSGVDVFHKPAESADTVLCDIGESNPSCEVEEARTARVLDMAEEWLKKGATEFCIKVLCPYTPKIIEKLEKLQRKYGGGLVRVPLSRNSTHEMYWVSGAAGNIIHAVSMTSQVLMGRMDKQNRSGPRYEEDVNLGSGTRSVGKLTEKPDLRKVGERIRRLREEYQQTWTYDHNNPYRTWNYHGSYEVKPTGSASSMVNGVVRLLSKPWDMITNVTTMAMTDTTPFGQQRVFKEKVDTKAPEPPLGVAQIMDVTTDWLWDFVAREKKPRICTPEEFKAKVNSHAALGAMFEEQNQWSSAREAVEDPKFWEMVDEEREAHLKGECHTCIYNMMGKREKKTGEFGKAKGSRAIWYMWLGARFLEFEALGFLNEDHWMSRENSYGGVEGKGLQKLGYILQEISHIPGGKMYADDTAGWDTRITKEDLKNEAKIAKRMEERHRKLAEAIIDLTYRHKVVKVMRPGPDGKTYMDVISREDQRGSGQVVTYALNTFTNLAVQLIRCMEAEGVVDEDDIMRVRLGRLAKAVEWLRKNGPERLSRMAVSGDDCVVKPIDDRFATALHFLNNMSKVRKDIQEWKPSTGWHNWQEVPFCSHHFNELMLKDGRAIVVPCRSQDELIGRARISPGAGWNVKETACLSKSYAQMWLLMYFHRRDLRMMANAICSAVPVNWVPTGRTTWSIHGKGEWMTTEDMLSVWNRVWIEENEYMKDKTPLAAWSDIPYLGKREDIWCGSLIGTRTRATWAENIYAPIMQIRNLIGEEEYRDYMVAQNRFGREETHVVGGVL</sequence>
<dbReference type="Gene3D" id="2.40.10.120">
    <property type="match status" value="2"/>
</dbReference>
<evidence type="ECO:0000256" key="50">
    <source>
        <dbReference type="ARBA" id="ARBA00023443"/>
    </source>
</evidence>
<evidence type="ECO:0000256" key="12">
    <source>
        <dbReference type="ARBA" id="ARBA00022525"/>
    </source>
</evidence>
<dbReference type="FunFam" id="2.60.40.350:FF:000001">
    <property type="entry name" value="Envelope glycoprotein"/>
    <property type="match status" value="1"/>
</dbReference>
<dbReference type="InterPro" id="IPR000069">
    <property type="entry name" value="Env_glycoprot_M_flavivir"/>
</dbReference>
<keyword evidence="38" id="KW-0694">RNA-binding</keyword>
<dbReference type="InterPro" id="IPR038688">
    <property type="entry name" value="Flavi_propep_sf"/>
</dbReference>
<dbReference type="InterPro" id="IPR029063">
    <property type="entry name" value="SAM-dependent_MTases_sf"/>
</dbReference>
<keyword evidence="42 61" id="KW-0472">Membrane</keyword>
<dbReference type="InterPro" id="IPR027287">
    <property type="entry name" value="Flavi_E_Ig-like"/>
</dbReference>
<dbReference type="SUPFAM" id="SSF52540">
    <property type="entry name" value="P-loop containing nucleoside triphosphate hydrolases"/>
    <property type="match status" value="2"/>
</dbReference>
<dbReference type="Gene3D" id="3.40.50.150">
    <property type="entry name" value="Vaccinia Virus protein VP39"/>
    <property type="match status" value="1"/>
</dbReference>
<evidence type="ECO:0000256" key="5">
    <source>
        <dbReference type="ARBA" id="ARBA00004407"/>
    </source>
</evidence>
<keyword evidence="15" id="KW-1048">Host nucleus</keyword>
<feature type="transmembrane region" description="Helical" evidence="61">
    <location>
        <begin position="1215"/>
        <end position="1236"/>
    </location>
</feature>
<dbReference type="GO" id="GO:0044167">
    <property type="term" value="C:host cell endoplasmic reticulum membrane"/>
    <property type="evidence" value="ECO:0007669"/>
    <property type="project" value="UniProtKB-SubCell"/>
</dbReference>
<dbReference type="GO" id="GO:0055036">
    <property type="term" value="C:virion membrane"/>
    <property type="evidence" value="ECO:0007669"/>
    <property type="project" value="UniProtKB-SubCell"/>
</dbReference>
<keyword evidence="19" id="KW-1090">Inhibition of host innate immune response by virus</keyword>
<dbReference type="GO" id="GO:0019028">
    <property type="term" value="C:viral capsid"/>
    <property type="evidence" value="ECO:0007669"/>
    <property type="project" value="UniProtKB-KW"/>
</dbReference>
<keyword evidence="14" id="KW-0167">Capsid protein</keyword>
<evidence type="ECO:0000256" key="40">
    <source>
        <dbReference type="ARBA" id="ARBA00022989"/>
    </source>
</evidence>
<dbReference type="GO" id="GO:0006508">
    <property type="term" value="P:proteolysis"/>
    <property type="evidence" value="ECO:0007669"/>
    <property type="project" value="UniProtKB-KW"/>
</dbReference>
<feature type="binding site" evidence="57">
    <location>
        <position position="2744"/>
    </location>
    <ligand>
        <name>S-adenosyl-L-methionine</name>
        <dbReference type="ChEBI" id="CHEBI:59789"/>
    </ligand>
</feature>
<evidence type="ECO:0000256" key="23">
    <source>
        <dbReference type="ARBA" id="ARBA00022691"/>
    </source>
</evidence>
<dbReference type="GO" id="GO:0052170">
    <property type="term" value="P:symbiont-mediated suppression of host innate immune response"/>
    <property type="evidence" value="ECO:0007669"/>
    <property type="project" value="UniProtKB-KW"/>
</dbReference>
<feature type="transmembrane region" description="Helical" evidence="61">
    <location>
        <begin position="1173"/>
        <end position="1195"/>
    </location>
</feature>
<keyword evidence="24 61" id="KW-0812">Transmembrane</keyword>
<dbReference type="InterPro" id="IPR046811">
    <property type="entry name" value="Flavi_NS5_thumb"/>
</dbReference>
<feature type="binding site" evidence="59">
    <location>
        <position position="2973"/>
    </location>
    <ligand>
        <name>Zn(2+)</name>
        <dbReference type="ChEBI" id="CHEBI:29105"/>
        <label>1</label>
    </ligand>
</feature>
<dbReference type="InterPro" id="IPR000404">
    <property type="entry name" value="Flavi_NS4A"/>
</dbReference>
<keyword evidence="33 59" id="KW-0862">Zinc</keyword>
<keyword evidence="47" id="KW-0922">Interferon antiviral system evasion</keyword>
<dbReference type="Pfam" id="PF20907">
    <property type="entry name" value="Flav_NS3-hel_C"/>
    <property type="match status" value="1"/>
</dbReference>
<dbReference type="CDD" id="cd17038">
    <property type="entry name" value="Flavi_M"/>
    <property type="match status" value="1"/>
</dbReference>
<evidence type="ECO:0000256" key="24">
    <source>
        <dbReference type="ARBA" id="ARBA00022692"/>
    </source>
</evidence>
<dbReference type="Gene3D" id="3.30.70.2840">
    <property type="entry name" value="Flavivirus RNA-directed RNA polymerase, thumb domain"/>
    <property type="match status" value="3"/>
</dbReference>
<dbReference type="InterPro" id="IPR026490">
    <property type="entry name" value="mRNA_cap_0/1_MeTrfase"/>
</dbReference>
<dbReference type="Pfam" id="PF01728">
    <property type="entry name" value="FtsJ"/>
    <property type="match status" value="1"/>
</dbReference>
<evidence type="ECO:0000256" key="22">
    <source>
        <dbReference type="ARBA" id="ARBA00022679"/>
    </source>
</evidence>
<dbReference type="InterPro" id="IPR014412">
    <property type="entry name" value="Gen_Poly_FLV"/>
</dbReference>
<dbReference type="InterPro" id="IPR007094">
    <property type="entry name" value="RNA-dir_pol_PSvirus"/>
</dbReference>
<keyword evidence="17" id="KW-1162">Viral penetration into host cytoplasm</keyword>
<dbReference type="Gene3D" id="1.10.8.970">
    <property type="entry name" value="Flavivirus envelope glycoprotein M-like"/>
    <property type="match status" value="1"/>
</dbReference>
<feature type="domain" description="Flavivirus NS2B" evidence="65">
    <location>
        <begin position="1369"/>
        <end position="1499"/>
    </location>
</feature>
<evidence type="ECO:0000256" key="13">
    <source>
        <dbReference type="ARBA" id="ARBA00022553"/>
    </source>
</evidence>
<dbReference type="Gene3D" id="1.20.1280.260">
    <property type="match status" value="1"/>
</dbReference>
<dbReference type="GO" id="GO:0046872">
    <property type="term" value="F:metal ion binding"/>
    <property type="evidence" value="ECO:0007669"/>
    <property type="project" value="UniProtKB-KW"/>
</dbReference>
<feature type="transmembrane region" description="Helical" evidence="61">
    <location>
        <begin position="769"/>
        <end position="789"/>
    </location>
</feature>
<dbReference type="Gene3D" id="2.60.260.50">
    <property type="entry name" value="Flavivirus polyprotein propeptide domain"/>
    <property type="match status" value="1"/>
</dbReference>
<keyword evidence="28" id="KW-0378">Hydrolase</keyword>
<dbReference type="GO" id="GO:0044220">
    <property type="term" value="C:host cell perinuclear region of cytoplasm"/>
    <property type="evidence" value="ECO:0007669"/>
    <property type="project" value="UniProtKB-SubCell"/>
</dbReference>
<feature type="transmembrane region" description="Helical" evidence="61">
    <location>
        <begin position="1295"/>
        <end position="1324"/>
    </location>
</feature>
<dbReference type="CDD" id="cd17931">
    <property type="entry name" value="DEXHc_viral_Ns3"/>
    <property type="match status" value="1"/>
</dbReference>
<feature type="transmembrane region" description="Helical" evidence="61">
    <location>
        <begin position="2445"/>
        <end position="2461"/>
    </location>
</feature>
<feature type="binding site" evidence="59">
    <location>
        <position position="2964"/>
    </location>
    <ligand>
        <name>Zn(2+)</name>
        <dbReference type="ChEBI" id="CHEBI:29105"/>
        <label>1</label>
    </ligand>
</feature>
<dbReference type="Pfam" id="PF00869">
    <property type="entry name" value="Flavi_glycoprot"/>
    <property type="match status" value="1"/>
</dbReference>
<dbReference type="FunFam" id="1.10.260.90:FF:000001">
    <property type="entry name" value="Genome polyprotein"/>
    <property type="match status" value="1"/>
</dbReference>
<dbReference type="InterPro" id="IPR000336">
    <property type="entry name" value="Flavivir/Alphavir_Ig-like_sf"/>
</dbReference>
<dbReference type="InterPro" id="IPR047530">
    <property type="entry name" value="Flavi_RdRp"/>
</dbReference>
<evidence type="ECO:0000256" key="43">
    <source>
        <dbReference type="ARBA" id="ARBA00023157"/>
    </source>
</evidence>
<feature type="transmembrane region" description="Helical" evidence="61">
    <location>
        <begin position="2379"/>
        <end position="2398"/>
    </location>
</feature>
<evidence type="ECO:0000256" key="2">
    <source>
        <dbReference type="ARBA" id="ARBA00004147"/>
    </source>
</evidence>
<feature type="disulfide bond" evidence="58">
    <location>
        <begin position="291"/>
        <end position="318"/>
    </location>
</feature>
<dbReference type="SUPFAM" id="SSF81296">
    <property type="entry name" value="E set domains"/>
    <property type="match status" value="1"/>
</dbReference>
<evidence type="ECO:0000256" key="39">
    <source>
        <dbReference type="ARBA" id="ARBA00022953"/>
    </source>
</evidence>
<feature type="domain" description="RdRp catalytic" evidence="62">
    <location>
        <begin position="3054"/>
        <end position="3206"/>
    </location>
</feature>
<dbReference type="GO" id="GO:0019062">
    <property type="term" value="P:virion attachment to host cell"/>
    <property type="evidence" value="ECO:0007669"/>
    <property type="project" value="UniProtKB-KW"/>
</dbReference>
<feature type="transmembrane region" description="Helical" evidence="61">
    <location>
        <begin position="1139"/>
        <end position="1161"/>
    </location>
</feature>
<dbReference type="InterPro" id="IPR001122">
    <property type="entry name" value="Flavi_capsidC"/>
</dbReference>
<dbReference type="InterPro" id="IPR001650">
    <property type="entry name" value="Helicase_C-like"/>
</dbReference>
<feature type="compositionally biased region" description="Basic and acidic residues" evidence="60">
    <location>
        <begin position="2771"/>
        <end position="2780"/>
    </location>
</feature>
<keyword evidence="26 59" id="KW-0479">Metal-binding</keyword>
<dbReference type="InterPro" id="IPR001850">
    <property type="entry name" value="Flavi_NS3_S7"/>
</dbReference>
<dbReference type="Pfam" id="PF02832">
    <property type="entry name" value="Flavi_glycop_C"/>
    <property type="match status" value="1"/>
</dbReference>
<dbReference type="Gene3D" id="1.10.260.90">
    <property type="match status" value="1"/>
</dbReference>
<evidence type="ECO:0000256" key="17">
    <source>
        <dbReference type="ARBA" id="ARBA00022595"/>
    </source>
</evidence>
<keyword evidence="37" id="KW-1106">Inhibition of host STAT2 by virus</keyword>
<dbReference type="GO" id="GO:0004483">
    <property type="term" value="F:methyltransferase cap1 activity"/>
    <property type="evidence" value="ECO:0007669"/>
    <property type="project" value="InterPro"/>
</dbReference>
<dbReference type="InterPro" id="IPR011998">
    <property type="entry name" value="Flavi_Glycoprot_E_cen/dimer"/>
</dbReference>
<feature type="active site" description="Charge relay system; for serine protease NS3 activity" evidence="56">
    <location>
        <position position="1550"/>
    </location>
</feature>
<dbReference type="InterPro" id="IPR043502">
    <property type="entry name" value="DNA/RNA_pol_sf"/>
</dbReference>
<dbReference type="GO" id="GO:0005524">
    <property type="term" value="F:ATP binding"/>
    <property type="evidence" value="ECO:0007669"/>
    <property type="project" value="UniProtKB-KW"/>
</dbReference>
<keyword evidence="32" id="KW-1114">Inhibition of host interferon signaling pathway by virus</keyword>
<feature type="binding site" evidence="57">
    <location>
        <position position="2656"/>
    </location>
    <ligand>
        <name>S-adenosyl-L-methionine</name>
        <dbReference type="ChEBI" id="CHEBI:59789"/>
    </ligand>
</feature>
<dbReference type="FunFam" id="3.30.70.2840:FF:000001">
    <property type="entry name" value="Genome polyprotein"/>
    <property type="match status" value="1"/>
</dbReference>
<evidence type="ECO:0000313" key="68">
    <source>
        <dbReference type="EMBL" id="QCF29626.1"/>
    </source>
</evidence>
<dbReference type="Pfam" id="PF21659">
    <property type="entry name" value="Flavi_E_stem"/>
    <property type="match status" value="1"/>
</dbReference>
<evidence type="ECO:0000256" key="7">
    <source>
        <dbReference type="ARBA" id="ARBA00004613"/>
    </source>
</evidence>
<dbReference type="InterPro" id="IPR014756">
    <property type="entry name" value="Ig_E-set"/>
</dbReference>
<feature type="disulfide bond" evidence="58">
    <location>
        <begin position="348"/>
        <end position="404"/>
    </location>
</feature>
<keyword evidence="27" id="KW-0547">Nucleotide-binding</keyword>
<evidence type="ECO:0000256" key="42">
    <source>
        <dbReference type="ARBA" id="ARBA00023136"/>
    </source>
</evidence>
<feature type="binding site" evidence="57">
    <location>
        <position position="2655"/>
    </location>
    <ligand>
        <name>S-adenosyl-L-methionine</name>
        <dbReference type="ChEBI" id="CHEBI:59789"/>
    </ligand>
</feature>
<dbReference type="InterPro" id="IPR038302">
    <property type="entry name" value="Env_glycoprot_M_sf_flavivir"/>
</dbReference>
<evidence type="ECO:0000256" key="44">
    <source>
        <dbReference type="ARBA" id="ARBA00023180"/>
    </source>
</evidence>
<dbReference type="FunFam" id="3.40.50.150:FF:000105">
    <property type="entry name" value="Genome polyprotein"/>
    <property type="match status" value="1"/>
</dbReference>
<evidence type="ECO:0000256" key="37">
    <source>
        <dbReference type="ARBA" id="ARBA00022883"/>
    </source>
</evidence>
<dbReference type="InterPro" id="IPR049486">
    <property type="entry name" value="NS3-hel_C_flaviviridae"/>
</dbReference>
<dbReference type="InterPro" id="IPR000752">
    <property type="entry name" value="Flavi_NS2A"/>
</dbReference>
<dbReference type="Pfam" id="PF01570">
    <property type="entry name" value="Flavi_propep"/>
    <property type="match status" value="1"/>
</dbReference>
<dbReference type="SMART" id="SM00490">
    <property type="entry name" value="HELICc"/>
    <property type="match status" value="1"/>
</dbReference>
<dbReference type="Gene3D" id="3.40.50.300">
    <property type="entry name" value="P-loop containing nucleotide triphosphate hydrolases"/>
    <property type="match status" value="2"/>
</dbReference>
<feature type="binding site" evidence="57">
    <location>
        <position position="2580"/>
    </location>
    <ligand>
        <name>S-adenosyl-L-methionine</name>
        <dbReference type="ChEBI" id="CHEBI:59789"/>
    </ligand>
</feature>
<feature type="domain" description="MRNA cap 0-1 NS5-type MT" evidence="67">
    <location>
        <begin position="2525"/>
        <end position="2790"/>
    </location>
</feature>
<evidence type="ECO:0000256" key="51">
    <source>
        <dbReference type="ARBA" id="ARBA00024468"/>
    </source>
</evidence>
<dbReference type="Gene3D" id="3.30.387.10">
    <property type="entry name" value="Viral Envelope Glycoprotein, domain 3"/>
    <property type="match status" value="1"/>
</dbReference>
<evidence type="ECO:0000259" key="64">
    <source>
        <dbReference type="PROSITE" id="PS51194"/>
    </source>
</evidence>
<dbReference type="GO" id="GO:0004482">
    <property type="term" value="F:mRNA 5'-cap (guanine-N7-)-methyltransferase activity"/>
    <property type="evidence" value="ECO:0007669"/>
    <property type="project" value="InterPro"/>
</dbReference>
<feature type="disulfide bond" evidence="58">
    <location>
        <begin position="478"/>
        <end position="576"/>
    </location>
</feature>
<dbReference type="InterPro" id="IPR038345">
    <property type="entry name" value="Flavi_E_Stem/Anchor_dom_sf"/>
</dbReference>
<dbReference type="InterPro" id="IPR037172">
    <property type="entry name" value="Flavi_capsidC_sf"/>
</dbReference>
<dbReference type="InterPro" id="IPR038055">
    <property type="entry name" value="Glycoprot_E_dimer_dom"/>
</dbReference>
<keyword evidence="30" id="KW-0347">Helicase</keyword>
<dbReference type="GO" id="GO:0046718">
    <property type="term" value="P:symbiont entry into host cell"/>
    <property type="evidence" value="ECO:0007669"/>
    <property type="project" value="UniProtKB-KW"/>
</dbReference>
<feature type="binding site" evidence="57">
    <location>
        <position position="2611"/>
    </location>
    <ligand>
        <name>S-adenosyl-L-methionine</name>
        <dbReference type="ChEBI" id="CHEBI:59789"/>
    </ligand>
</feature>
<evidence type="ECO:0000256" key="35">
    <source>
        <dbReference type="ARBA" id="ARBA00022844"/>
    </source>
</evidence>
<feature type="domain" description="Peptidase S7" evidence="66">
    <location>
        <begin position="1500"/>
        <end position="1677"/>
    </location>
</feature>
<dbReference type="Pfam" id="PF00972">
    <property type="entry name" value="Flavi_NS5"/>
    <property type="match status" value="1"/>
</dbReference>
<evidence type="ECO:0000256" key="11">
    <source>
        <dbReference type="ARBA" id="ARBA00022510"/>
    </source>
</evidence>
<evidence type="ECO:0000256" key="60">
    <source>
        <dbReference type="SAM" id="MobiDB-lite"/>
    </source>
</evidence>
<dbReference type="GO" id="GO:0042025">
    <property type="term" value="C:host cell nucleus"/>
    <property type="evidence" value="ECO:0007669"/>
    <property type="project" value="UniProtKB-SubCell"/>
</dbReference>
<reference evidence="68" key="1">
    <citation type="submission" date="2018-09" db="EMBL/GenBank/DDBJ databases">
        <title>St. Louis encephalitis virus.</title>
        <authorList>
            <person name="Hughes H.R."/>
            <person name="Russell B."/>
        </authorList>
    </citation>
    <scope>NUCLEOTIDE SEQUENCE</scope>
    <source>
        <strain evidence="68">95A49</strain>
    </source>
</reference>
<dbReference type="InterPro" id="IPR001528">
    <property type="entry name" value="Flavi_NS4B"/>
</dbReference>
<evidence type="ECO:0000256" key="15">
    <source>
        <dbReference type="ARBA" id="ARBA00022562"/>
    </source>
</evidence>
<keyword evidence="49" id="KW-1160">Virus entry into host cell</keyword>
<keyword evidence="45" id="KW-1038">Host endoplasmic reticulum</keyword>
<dbReference type="GO" id="GO:0039564">
    <property type="term" value="P:symbiont-mediated suppression of host JAK-STAT cascade via inhibition of STAT2 activity"/>
    <property type="evidence" value="ECO:0007669"/>
    <property type="project" value="UniProtKB-KW"/>
</dbReference>
<feature type="transmembrane region" description="Helical" evidence="61">
    <location>
        <begin position="2220"/>
        <end position="2237"/>
    </location>
</feature>
<dbReference type="PROSITE" id="PS51192">
    <property type="entry name" value="HELICASE_ATP_BIND_1"/>
    <property type="match status" value="1"/>
</dbReference>
<evidence type="ECO:0000256" key="27">
    <source>
        <dbReference type="ARBA" id="ARBA00022741"/>
    </source>
</evidence>
<evidence type="ECO:0000256" key="58">
    <source>
        <dbReference type="PIRSR" id="PIRSR003817-3"/>
    </source>
</evidence>
<keyword evidence="36" id="KW-1043">Host membrane</keyword>
<dbReference type="Pfam" id="PF00948">
    <property type="entry name" value="Flavi_NS1"/>
    <property type="match status" value="1"/>
</dbReference>
<feature type="transmembrane region" description="Helical" evidence="61">
    <location>
        <begin position="741"/>
        <end position="762"/>
    </location>
</feature>
<dbReference type="FunFam" id="2.60.260.50:FF:000001">
    <property type="entry name" value="Genome polyprotein"/>
    <property type="match status" value="1"/>
</dbReference>
<feature type="domain" description="Helicase C-terminal" evidence="64">
    <location>
        <begin position="1847"/>
        <end position="2011"/>
    </location>
</feature>
<evidence type="ECO:0000256" key="32">
    <source>
        <dbReference type="ARBA" id="ARBA00022830"/>
    </source>
</evidence>
<feature type="region of interest" description="Disordered" evidence="60">
    <location>
        <begin position="2771"/>
        <end position="2791"/>
    </location>
</feature>
<evidence type="ECO:0000259" key="62">
    <source>
        <dbReference type="PROSITE" id="PS50507"/>
    </source>
</evidence>
<evidence type="ECO:0000256" key="36">
    <source>
        <dbReference type="ARBA" id="ARBA00022870"/>
    </source>
</evidence>
<evidence type="ECO:0000256" key="38">
    <source>
        <dbReference type="ARBA" id="ARBA00022884"/>
    </source>
</evidence>
<dbReference type="NCBIfam" id="TIGR04240">
    <property type="entry name" value="flavi_E_stem"/>
    <property type="match status" value="1"/>
</dbReference>
<comment type="function">
    <text evidence="1">Functions as a signal peptide for NS4B and is required for the interferon antagonism activity of the latter.</text>
</comment>
<evidence type="ECO:0000259" key="67">
    <source>
        <dbReference type="PROSITE" id="PS51591"/>
    </source>
</evidence>
<dbReference type="InterPro" id="IPR014001">
    <property type="entry name" value="Helicase_ATP-bd"/>
</dbReference>
<feature type="binding site" evidence="59">
    <location>
        <position position="2968"/>
    </location>
    <ligand>
        <name>Zn(2+)</name>
        <dbReference type="ChEBI" id="CHEBI:29105"/>
        <label>1</label>
    </ligand>
</feature>
<organism evidence="68">
    <name type="scientific">St. Louis encephalitis virus</name>
    <dbReference type="NCBI Taxonomy" id="11080"/>
    <lineage>
        <taxon>Viruses</taxon>
        <taxon>Riboviria</taxon>
        <taxon>Orthornavirae</taxon>
        <taxon>Kitrinoviricota</taxon>
        <taxon>Flasuviricetes</taxon>
        <taxon>Amarillovirales</taxon>
        <taxon>Flaviviridae</taxon>
        <taxon>Orthoflavivirus</taxon>
        <taxon>Orthoflavivirus louisense</taxon>
    </lineage>
</organism>
<dbReference type="InterPro" id="IPR011492">
    <property type="entry name" value="Flavi_DEAD"/>
</dbReference>
<feature type="binding site" evidence="59">
    <location>
        <position position="2976"/>
    </location>
    <ligand>
        <name>Zn(2+)</name>
        <dbReference type="ChEBI" id="CHEBI:29105"/>
        <label>1</label>
    </ligand>
</feature>
<keyword evidence="43 58" id="KW-1015">Disulfide bond</keyword>
<evidence type="ECO:0000256" key="34">
    <source>
        <dbReference type="ARBA" id="ARBA00022840"/>
    </source>
</evidence>
<dbReference type="PROSITE" id="PS51527">
    <property type="entry name" value="FLAVIVIRUS_NS2B"/>
    <property type="match status" value="1"/>
</dbReference>
<keyword evidence="21" id="KW-0645">Protease</keyword>
<dbReference type="Gene3D" id="2.60.98.10">
    <property type="entry name" value="Tick-borne Encephalitis virus Glycoprotein, domain 1"/>
    <property type="match status" value="1"/>
</dbReference>
<dbReference type="SUPFAM" id="SSF56672">
    <property type="entry name" value="DNA/RNA polymerases"/>
    <property type="match status" value="1"/>
</dbReference>
<feature type="domain" description="Helicase ATP-binding" evidence="63">
    <location>
        <begin position="1680"/>
        <end position="1836"/>
    </location>
</feature>
<evidence type="ECO:0000256" key="47">
    <source>
        <dbReference type="ARBA" id="ARBA00023258"/>
    </source>
</evidence>
<dbReference type="SUPFAM" id="SSF50494">
    <property type="entry name" value="Trypsin-like serine proteases"/>
    <property type="match status" value="1"/>
</dbReference>
<evidence type="ECO:0000256" key="53">
    <source>
        <dbReference type="ARBA" id="ARBA00035616"/>
    </source>
</evidence>